<organism evidence="1 2">
    <name type="scientific">Candidatus Clostridium helianthi</name>
    <dbReference type="NCBI Taxonomy" id="3381660"/>
    <lineage>
        <taxon>Bacteria</taxon>
        <taxon>Bacillati</taxon>
        <taxon>Bacillota</taxon>
        <taxon>Clostridia</taxon>
        <taxon>Eubacteriales</taxon>
        <taxon>Clostridiaceae</taxon>
        <taxon>Clostridium</taxon>
    </lineage>
</organism>
<protein>
    <recommendedName>
        <fullName evidence="3">YkgJ family cysteine cluster protein</fullName>
    </recommendedName>
</protein>
<comment type="caution">
    <text evidence="1">The sequence shown here is derived from an EMBL/GenBank/DDBJ whole genome shotgun (WGS) entry which is preliminary data.</text>
</comment>
<evidence type="ECO:0000313" key="2">
    <source>
        <dbReference type="Proteomes" id="UP001623600"/>
    </source>
</evidence>
<reference evidence="1 2" key="1">
    <citation type="submission" date="2024-11" db="EMBL/GenBank/DDBJ databases">
        <authorList>
            <person name="Heng Y.C."/>
            <person name="Lim A.C.H."/>
            <person name="Lee J.K.Y."/>
            <person name="Kittelmann S."/>
        </authorList>
    </citation>
    <scope>NUCLEOTIDE SEQUENCE [LARGE SCALE GENOMIC DNA]</scope>
    <source>
        <strain evidence="1 2">WILCCON 0112</strain>
    </source>
</reference>
<gene>
    <name evidence="1" type="ORF">ACJDTP_16685</name>
</gene>
<dbReference type="EMBL" id="JBJIAB010000022">
    <property type="protein sequence ID" value="MFL0166705.1"/>
    <property type="molecule type" value="Genomic_DNA"/>
</dbReference>
<name>A0ABW8S909_9CLOT</name>
<dbReference type="Proteomes" id="UP001623600">
    <property type="component" value="Unassembled WGS sequence"/>
</dbReference>
<sequence length="54" mass="6281">MCLFRKDGSCELEACKPESCKRYPFTDNLERIISLINIIESTSVCYVVFEMIEI</sequence>
<evidence type="ECO:0008006" key="3">
    <source>
        <dbReference type="Google" id="ProtNLM"/>
    </source>
</evidence>
<evidence type="ECO:0000313" key="1">
    <source>
        <dbReference type="EMBL" id="MFL0166705.1"/>
    </source>
</evidence>
<keyword evidence="2" id="KW-1185">Reference proteome</keyword>
<proteinExistence type="predicted"/>
<accession>A0ABW8S909</accession>